<feature type="signal peptide" evidence="2">
    <location>
        <begin position="1"/>
        <end position="19"/>
    </location>
</feature>
<keyword evidence="2" id="KW-0732">Signal</keyword>
<sequence>MRFFLLSLLFSLLLNLCASCLFLSLTAMDLATILNPSSSINHHEYTYPYLESTSYTKAMSSSPQSSQCARLDATSPLISNMKPRSRFSALEDAIICQGVANGLTWGQISSQLPHRKRATCFNRYRTLQGIRKSRPQSAMESPPSRFMSRHHQQPHHHPYYHHQRQPSSQWIPSSPPGLIMDSSRRRLSTCSTLSTVSSSSSSSSSPSLLHHDPFLYRYSRRASTTSTSSFSSSSSLSLPYYPFSRC</sequence>
<feature type="region of interest" description="Disordered" evidence="1">
    <location>
        <begin position="131"/>
        <end position="182"/>
    </location>
</feature>
<evidence type="ECO:0008006" key="5">
    <source>
        <dbReference type="Google" id="ProtNLM"/>
    </source>
</evidence>
<feature type="chain" id="PRO_5007843543" description="Myb-like domain-containing protein" evidence="2">
    <location>
        <begin position="20"/>
        <end position="246"/>
    </location>
</feature>
<dbReference type="AlphaFoldDB" id="A0A163K4Q4"/>
<evidence type="ECO:0000256" key="1">
    <source>
        <dbReference type="SAM" id="MobiDB-lite"/>
    </source>
</evidence>
<feature type="compositionally biased region" description="Basic residues" evidence="1">
    <location>
        <begin position="147"/>
        <end position="164"/>
    </location>
</feature>
<evidence type="ECO:0000313" key="3">
    <source>
        <dbReference type="EMBL" id="SAM06466.1"/>
    </source>
</evidence>
<keyword evidence="4" id="KW-1185">Reference proteome</keyword>
<accession>A0A163K4Q4</accession>
<protein>
    <recommendedName>
        <fullName evidence="5">Myb-like domain-containing protein</fullName>
    </recommendedName>
</protein>
<dbReference type="InParanoid" id="A0A163K4Q4"/>
<organism evidence="3">
    <name type="scientific">Absidia glauca</name>
    <name type="common">Pin mould</name>
    <dbReference type="NCBI Taxonomy" id="4829"/>
    <lineage>
        <taxon>Eukaryota</taxon>
        <taxon>Fungi</taxon>
        <taxon>Fungi incertae sedis</taxon>
        <taxon>Mucoromycota</taxon>
        <taxon>Mucoromycotina</taxon>
        <taxon>Mucoromycetes</taxon>
        <taxon>Mucorales</taxon>
        <taxon>Cunninghamellaceae</taxon>
        <taxon>Absidia</taxon>
    </lineage>
</organism>
<proteinExistence type="predicted"/>
<evidence type="ECO:0000256" key="2">
    <source>
        <dbReference type="SAM" id="SignalP"/>
    </source>
</evidence>
<dbReference type="EMBL" id="LT554591">
    <property type="protein sequence ID" value="SAM06466.1"/>
    <property type="molecule type" value="Genomic_DNA"/>
</dbReference>
<evidence type="ECO:0000313" key="4">
    <source>
        <dbReference type="Proteomes" id="UP000078561"/>
    </source>
</evidence>
<reference evidence="3" key="1">
    <citation type="submission" date="2016-04" db="EMBL/GenBank/DDBJ databases">
        <authorList>
            <person name="Evans L.H."/>
            <person name="Alamgir A."/>
            <person name="Owens N."/>
            <person name="Weber N.D."/>
            <person name="Virtaneva K."/>
            <person name="Barbian K."/>
            <person name="Babar A."/>
            <person name="Rosenke K."/>
        </authorList>
    </citation>
    <scope>NUCLEOTIDE SEQUENCE [LARGE SCALE GENOMIC DNA]</scope>
    <source>
        <strain evidence="3">CBS 101.48</strain>
    </source>
</reference>
<dbReference type="Gene3D" id="1.10.10.60">
    <property type="entry name" value="Homeodomain-like"/>
    <property type="match status" value="1"/>
</dbReference>
<gene>
    <name evidence="3" type="primary">ABSGL_12355.1 scaffold 12745</name>
</gene>
<dbReference type="OrthoDB" id="10514667at2759"/>
<dbReference type="Proteomes" id="UP000078561">
    <property type="component" value="Unassembled WGS sequence"/>
</dbReference>
<name>A0A163K4Q4_ABSGL</name>